<dbReference type="InterPro" id="IPR022041">
    <property type="entry name" value="Methyltransf_FA"/>
</dbReference>
<evidence type="ECO:0000259" key="2">
    <source>
        <dbReference type="Pfam" id="PF12248"/>
    </source>
</evidence>
<name>A0AAN8K3I2_PATCE</name>
<dbReference type="Proteomes" id="UP001347796">
    <property type="component" value="Unassembled WGS sequence"/>
</dbReference>
<keyword evidence="1" id="KW-0472">Membrane</keyword>
<dbReference type="Pfam" id="PF12248">
    <property type="entry name" value="Methyltransf_FA"/>
    <property type="match status" value="1"/>
</dbReference>
<accession>A0AAN8K3I2</accession>
<feature type="transmembrane region" description="Helical" evidence="1">
    <location>
        <begin position="6"/>
        <end position="28"/>
    </location>
</feature>
<evidence type="ECO:0000313" key="3">
    <source>
        <dbReference type="EMBL" id="KAK6187325.1"/>
    </source>
</evidence>
<organism evidence="3 4">
    <name type="scientific">Patella caerulea</name>
    <name type="common">Rayed Mediterranean limpet</name>
    <dbReference type="NCBI Taxonomy" id="87958"/>
    <lineage>
        <taxon>Eukaryota</taxon>
        <taxon>Metazoa</taxon>
        <taxon>Spiralia</taxon>
        <taxon>Lophotrochozoa</taxon>
        <taxon>Mollusca</taxon>
        <taxon>Gastropoda</taxon>
        <taxon>Patellogastropoda</taxon>
        <taxon>Patelloidea</taxon>
        <taxon>Patellidae</taxon>
        <taxon>Patella</taxon>
    </lineage>
</organism>
<comment type="caution">
    <text evidence="3">The sequence shown here is derived from an EMBL/GenBank/DDBJ whole genome shotgun (WGS) entry which is preliminary data.</text>
</comment>
<gene>
    <name evidence="3" type="ORF">SNE40_005383</name>
</gene>
<evidence type="ECO:0000256" key="1">
    <source>
        <dbReference type="SAM" id="Phobius"/>
    </source>
</evidence>
<dbReference type="EMBL" id="JAZGQO010000004">
    <property type="protein sequence ID" value="KAK6187325.1"/>
    <property type="molecule type" value="Genomic_DNA"/>
</dbReference>
<dbReference type="AlphaFoldDB" id="A0AAN8K3I2"/>
<keyword evidence="1" id="KW-1133">Transmembrane helix</keyword>
<keyword evidence="1" id="KW-0812">Transmembrane</keyword>
<reference evidence="3 4" key="1">
    <citation type="submission" date="2024-01" db="EMBL/GenBank/DDBJ databases">
        <title>The genome of the rayed Mediterranean limpet Patella caerulea (Linnaeus, 1758).</title>
        <authorList>
            <person name="Anh-Thu Weber A."/>
            <person name="Halstead-Nussloch G."/>
        </authorList>
    </citation>
    <scope>NUCLEOTIDE SEQUENCE [LARGE SCALE GENOMIC DNA]</scope>
    <source>
        <strain evidence="3">AATW-2023a</strain>
        <tissue evidence="3">Whole specimen</tissue>
    </source>
</reference>
<keyword evidence="4" id="KW-1185">Reference proteome</keyword>
<proteinExistence type="predicted"/>
<protein>
    <recommendedName>
        <fullName evidence="2">Farnesoic acid O-methyl transferase domain-containing protein</fullName>
    </recommendedName>
</protein>
<feature type="domain" description="Farnesoic acid O-methyl transferase" evidence="2">
    <location>
        <begin position="34"/>
        <end position="161"/>
    </location>
</feature>
<sequence>MVSMYNSWITFTVCCMVLTKCEIIYLGASSPYMEFRNIEQQESKLVWIKGCKDGVVGLFESVNISSLVFELVIGGWGNTITAIRIHSPINSQVYARDKMLMLIPNEYTPFWIKWTRTTVYIRPGTIDNNGPVIQWTRNDTISIRYMAFRTGTQCPLKYALDLSCSRVDVTRHA</sequence>
<evidence type="ECO:0000313" key="4">
    <source>
        <dbReference type="Proteomes" id="UP001347796"/>
    </source>
</evidence>